<feature type="domain" description="SCP" evidence="2">
    <location>
        <begin position="39"/>
        <end position="179"/>
    </location>
</feature>
<dbReference type="Pfam" id="PF00188">
    <property type="entry name" value="CAP"/>
    <property type="match status" value="1"/>
</dbReference>
<dbReference type="PROSITE" id="PS01010">
    <property type="entry name" value="CRISP_2"/>
    <property type="match status" value="1"/>
</dbReference>
<evidence type="ECO:0000256" key="1">
    <source>
        <dbReference type="SAM" id="MobiDB-lite"/>
    </source>
</evidence>
<evidence type="ECO:0000313" key="3">
    <source>
        <dbReference type="EMBL" id="MFL9840813.1"/>
    </source>
</evidence>
<evidence type="ECO:0000313" key="4">
    <source>
        <dbReference type="Proteomes" id="UP001629244"/>
    </source>
</evidence>
<dbReference type="Proteomes" id="UP001629244">
    <property type="component" value="Unassembled WGS sequence"/>
</dbReference>
<gene>
    <name evidence="3" type="ORF">ABS767_07565</name>
</gene>
<dbReference type="PROSITE" id="PS01009">
    <property type="entry name" value="CRISP_1"/>
    <property type="match status" value="1"/>
</dbReference>
<sequence>MLLLPLLILAACSPQQQEAPERHVERKPFAGPAPRGADRLRDAMLTVHNAARDAVGQAPLAWDASLARDASAYARNLARRGAFEHSRQPVGPQAQGENLWTGTRSAYRYEEMAQHWVDERRNYLNRPIPDISRTGKFIEAGHYSQIVWSTTTRVGCALASNRRDDYLVCRYAPAGNVYGRVALP</sequence>
<dbReference type="Gene3D" id="3.40.33.10">
    <property type="entry name" value="CAP"/>
    <property type="match status" value="1"/>
</dbReference>
<reference evidence="3 4" key="1">
    <citation type="submission" date="2024-06" db="EMBL/GenBank/DDBJ databases">
        <authorList>
            <person name="Kaempfer P."/>
            <person name="Viver T."/>
        </authorList>
    </citation>
    <scope>NUCLEOTIDE SEQUENCE [LARGE SCALE GENOMIC DNA]</scope>
    <source>
        <strain evidence="3 4">ST-64</strain>
    </source>
</reference>
<protein>
    <submittedName>
        <fullName evidence="3">CAP domain-containing protein</fullName>
    </submittedName>
</protein>
<dbReference type="InterPro" id="IPR014044">
    <property type="entry name" value="CAP_dom"/>
</dbReference>
<dbReference type="PANTHER" id="PTHR10334">
    <property type="entry name" value="CYSTEINE-RICH SECRETORY PROTEIN-RELATED"/>
    <property type="match status" value="1"/>
</dbReference>
<name>A0ABW8YNY5_9SPHN</name>
<dbReference type="EMBL" id="JBELQC010000001">
    <property type="protein sequence ID" value="MFL9840813.1"/>
    <property type="molecule type" value="Genomic_DNA"/>
</dbReference>
<dbReference type="InterPro" id="IPR035940">
    <property type="entry name" value="CAP_sf"/>
</dbReference>
<keyword evidence="4" id="KW-1185">Reference proteome</keyword>
<dbReference type="InterPro" id="IPR002413">
    <property type="entry name" value="V5_allergen-like"/>
</dbReference>
<feature type="region of interest" description="Disordered" evidence="1">
    <location>
        <begin position="15"/>
        <end position="37"/>
    </location>
</feature>
<dbReference type="InterPro" id="IPR001283">
    <property type="entry name" value="CRISP-related"/>
</dbReference>
<comment type="caution">
    <text evidence="3">The sequence shown here is derived from an EMBL/GenBank/DDBJ whole genome shotgun (WGS) entry which is preliminary data.</text>
</comment>
<proteinExistence type="predicted"/>
<dbReference type="SUPFAM" id="SSF55797">
    <property type="entry name" value="PR-1-like"/>
    <property type="match status" value="1"/>
</dbReference>
<accession>A0ABW8YNY5</accession>
<dbReference type="PRINTS" id="PR00838">
    <property type="entry name" value="V5ALLERGEN"/>
</dbReference>
<organism evidence="3 4">
    <name type="scientific">Sphingomonas plantiphila</name>
    <dbReference type="NCBI Taxonomy" id="3163295"/>
    <lineage>
        <taxon>Bacteria</taxon>
        <taxon>Pseudomonadati</taxon>
        <taxon>Pseudomonadota</taxon>
        <taxon>Alphaproteobacteria</taxon>
        <taxon>Sphingomonadales</taxon>
        <taxon>Sphingomonadaceae</taxon>
        <taxon>Sphingomonas</taxon>
    </lineage>
</organism>
<dbReference type="RefSeq" id="WP_408077740.1">
    <property type="nucleotide sequence ID" value="NZ_JBELQC010000001.1"/>
</dbReference>
<dbReference type="PRINTS" id="PR00837">
    <property type="entry name" value="V5TPXLIKE"/>
</dbReference>
<dbReference type="InterPro" id="IPR018244">
    <property type="entry name" value="Allrgn_V5/Tpx1_CS"/>
</dbReference>
<feature type="compositionally biased region" description="Basic and acidic residues" evidence="1">
    <location>
        <begin position="19"/>
        <end position="28"/>
    </location>
</feature>
<evidence type="ECO:0000259" key="2">
    <source>
        <dbReference type="SMART" id="SM00198"/>
    </source>
</evidence>
<dbReference type="SMART" id="SM00198">
    <property type="entry name" value="SCP"/>
    <property type="match status" value="1"/>
</dbReference>